<organism evidence="5 6">
    <name type="scientific">Pelagomonas calceolata</name>
    <dbReference type="NCBI Taxonomy" id="35677"/>
    <lineage>
        <taxon>Eukaryota</taxon>
        <taxon>Sar</taxon>
        <taxon>Stramenopiles</taxon>
        <taxon>Ochrophyta</taxon>
        <taxon>Pelagophyceae</taxon>
        <taxon>Pelagomonadales</taxon>
        <taxon>Pelagomonadaceae</taxon>
        <taxon>Pelagomonas</taxon>
    </lineage>
</organism>
<dbReference type="Proteomes" id="UP000789595">
    <property type="component" value="Unassembled WGS sequence"/>
</dbReference>
<dbReference type="PANTHER" id="PTHR10971">
    <property type="entry name" value="MRNA EXPORT FACTOR AND BUB3"/>
    <property type="match status" value="1"/>
</dbReference>
<dbReference type="Pfam" id="PF00400">
    <property type="entry name" value="WD40"/>
    <property type="match status" value="3"/>
</dbReference>
<sequence>MFGQPLGGMQTSPQNPNNDYAVPSSPADGVSEVAFSPSSQFLVASSWAATLSCWECQAQEAMGGVSAVQATPRAQCTLQAPALCCSATNDMVFAGCGDGSLQMWRLGQPQAQQVGKHDAPIKHCFHVAETNVVLTGGWDKSVRAWDCRTPNPVATIPLPERCYAMDVRHPLLVVGTAERKVCIYDLSSANWQQPYRVEDSPLRHQTRCVAAFPDREGFAIGSIEGRVGIHHVDPKNAHRNFAFKCHRETQDARAGQTGLCNIYAVNSIAFHHLGTFATAGSDGVYNYWDKDSKQRLMQFKKAAQTISTACFSPSGGLYAYALSYDWSRGSESHSPQIPNQIMIHRVQKDEITQRNKKPGRK</sequence>
<keyword evidence="1 3" id="KW-0853">WD repeat</keyword>
<dbReference type="InterPro" id="IPR036322">
    <property type="entry name" value="WD40_repeat_dom_sf"/>
</dbReference>
<feature type="repeat" description="WD" evidence="3">
    <location>
        <begin position="114"/>
        <end position="155"/>
    </location>
</feature>
<evidence type="ECO:0000256" key="2">
    <source>
        <dbReference type="ARBA" id="ARBA00022737"/>
    </source>
</evidence>
<dbReference type="SUPFAM" id="SSF50978">
    <property type="entry name" value="WD40 repeat-like"/>
    <property type="match status" value="1"/>
</dbReference>
<protein>
    <submittedName>
        <fullName evidence="5">Uncharacterized protein</fullName>
    </submittedName>
</protein>
<evidence type="ECO:0000313" key="5">
    <source>
        <dbReference type="EMBL" id="CAH0365035.1"/>
    </source>
</evidence>
<keyword evidence="2" id="KW-0677">Repeat</keyword>
<reference evidence="5" key="1">
    <citation type="submission" date="2021-11" db="EMBL/GenBank/DDBJ databases">
        <authorList>
            <consortium name="Genoscope - CEA"/>
            <person name="William W."/>
        </authorList>
    </citation>
    <scope>NUCLEOTIDE SEQUENCE</scope>
</reference>
<dbReference type="SMART" id="SM00320">
    <property type="entry name" value="WD40"/>
    <property type="match status" value="5"/>
</dbReference>
<gene>
    <name evidence="5" type="ORF">PECAL_1P14380</name>
</gene>
<feature type="compositionally biased region" description="Polar residues" evidence="4">
    <location>
        <begin position="9"/>
        <end position="18"/>
    </location>
</feature>
<dbReference type="InterPro" id="IPR001680">
    <property type="entry name" value="WD40_rpt"/>
</dbReference>
<dbReference type="InterPro" id="IPR015943">
    <property type="entry name" value="WD40/YVTN_repeat-like_dom_sf"/>
</dbReference>
<evidence type="ECO:0000256" key="3">
    <source>
        <dbReference type="PROSITE-ProRule" id="PRU00221"/>
    </source>
</evidence>
<proteinExistence type="predicted"/>
<evidence type="ECO:0000256" key="1">
    <source>
        <dbReference type="ARBA" id="ARBA00022574"/>
    </source>
</evidence>
<dbReference type="OrthoDB" id="256303at2759"/>
<comment type="caution">
    <text evidence="5">The sequence shown here is derived from an EMBL/GenBank/DDBJ whole genome shotgun (WGS) entry which is preliminary data.</text>
</comment>
<evidence type="ECO:0000313" key="6">
    <source>
        <dbReference type="Proteomes" id="UP000789595"/>
    </source>
</evidence>
<dbReference type="Gene3D" id="2.130.10.10">
    <property type="entry name" value="YVTN repeat-like/Quinoprotein amine dehydrogenase"/>
    <property type="match status" value="1"/>
</dbReference>
<name>A0A8J2WTP8_9STRA</name>
<dbReference type="EMBL" id="CAKKNE010000001">
    <property type="protein sequence ID" value="CAH0365035.1"/>
    <property type="molecule type" value="Genomic_DNA"/>
</dbReference>
<dbReference type="PROSITE" id="PS50082">
    <property type="entry name" value="WD_REPEATS_2"/>
    <property type="match status" value="1"/>
</dbReference>
<dbReference type="AlphaFoldDB" id="A0A8J2WTP8"/>
<evidence type="ECO:0000256" key="4">
    <source>
        <dbReference type="SAM" id="MobiDB-lite"/>
    </source>
</evidence>
<feature type="region of interest" description="Disordered" evidence="4">
    <location>
        <begin position="1"/>
        <end position="26"/>
    </location>
</feature>
<keyword evidence="6" id="KW-1185">Reference proteome</keyword>
<accession>A0A8J2WTP8</accession>